<evidence type="ECO:0000313" key="6">
    <source>
        <dbReference type="Proteomes" id="UP000452235"/>
    </source>
</evidence>
<comment type="caution">
    <text evidence="5">The sequence shown here is derived from an EMBL/GenBank/DDBJ whole genome shotgun (WGS) entry which is preliminary data.</text>
</comment>
<dbReference type="OrthoDB" id="66881at2759"/>
<name>A0A5M3YT21_ASPTE</name>
<sequence length="579" mass="63344">MPQPKKVAIIGAGPSGLVAAKTLLHNFPQGTFRPVVFEKQHHIGGLWPTEASALIDHGKNTPRGLIHPQMRTNLSRFTVSFSDLAWESVIEGPDVPIFPRAWQVGRYLEKYKERYLSGLDLRLGKEVLRAVRQTGHDGSSVRWDVQWTDTGTTKAPNAESFDYLIVASGYFARPSIPDIPGLDNVPDTVVHSSALHTAEDINLLLKNSDPNSSKIAVVGASMSGVETASALALHLSSQKASSQPGSTYEVHHICSRPFWTVPYYVPHLPASDPATPSNFLPLDLAFYDLDRRPPGPVEYGFGPISGSQASRTNAYFRGLLGRNYEEIGSVGVLPASDITEGVLPSWVAIGDDYAEYVRAGAIKTTLGRVSTVTREKNGTTTVNIERDDHSTISLNQMDAIVLATGFTPYASLSFLPTNVLSRLEHCKADPFIPLILDGKGTSHAEIPELGFVGFYRGPYWGVMEMQARSLGEIWFRAGQGMGPSDEELARKEQERQKVRELRAADPRFNRAQFPMGDYVGLMESFSRELGIERTPLAGLGERRGPCSAGYIVPGGGLFCRGRGGCLQSITWDLEFLEDA</sequence>
<dbReference type="PANTHER" id="PTHR23023">
    <property type="entry name" value="DIMETHYLANILINE MONOOXYGENASE"/>
    <property type="match status" value="1"/>
</dbReference>
<gene>
    <name evidence="5" type="ORF">ATEIFO6365_0003037800</name>
</gene>
<dbReference type="PRINTS" id="PR00368">
    <property type="entry name" value="FADPNR"/>
</dbReference>
<keyword evidence="1" id="KW-0285">Flavoprotein</keyword>
<dbReference type="InterPro" id="IPR050346">
    <property type="entry name" value="FMO-like"/>
</dbReference>
<dbReference type="Pfam" id="PF07992">
    <property type="entry name" value="Pyr_redox_2"/>
    <property type="match status" value="1"/>
</dbReference>
<dbReference type="InterPro" id="IPR023753">
    <property type="entry name" value="FAD/NAD-binding_dom"/>
</dbReference>
<feature type="domain" description="FAD/NAD(P)-binding" evidence="4">
    <location>
        <begin position="5"/>
        <end position="233"/>
    </location>
</feature>
<proteinExistence type="predicted"/>
<evidence type="ECO:0000256" key="3">
    <source>
        <dbReference type="ARBA" id="ARBA00023002"/>
    </source>
</evidence>
<dbReference type="InterPro" id="IPR036188">
    <property type="entry name" value="FAD/NAD-bd_sf"/>
</dbReference>
<dbReference type="AlphaFoldDB" id="A0A5M3YT21"/>
<evidence type="ECO:0000259" key="4">
    <source>
        <dbReference type="Pfam" id="PF07992"/>
    </source>
</evidence>
<dbReference type="EMBL" id="BLJY01000003">
    <property type="protein sequence ID" value="GFF14312.1"/>
    <property type="molecule type" value="Genomic_DNA"/>
</dbReference>
<accession>A0A5M3YT21</accession>
<dbReference type="SUPFAM" id="SSF51905">
    <property type="entry name" value="FAD/NAD(P)-binding domain"/>
    <property type="match status" value="2"/>
</dbReference>
<keyword evidence="2" id="KW-0274">FAD</keyword>
<evidence type="ECO:0000256" key="2">
    <source>
        <dbReference type="ARBA" id="ARBA00022827"/>
    </source>
</evidence>
<keyword evidence="3" id="KW-0560">Oxidoreductase</keyword>
<keyword evidence="6" id="KW-1185">Reference proteome</keyword>
<protein>
    <submittedName>
        <fullName evidence="5">Dimethylaniline monooxygenase</fullName>
    </submittedName>
</protein>
<keyword evidence="5" id="KW-0503">Monooxygenase</keyword>
<evidence type="ECO:0000256" key="1">
    <source>
        <dbReference type="ARBA" id="ARBA00022630"/>
    </source>
</evidence>
<dbReference type="GO" id="GO:0004497">
    <property type="term" value="F:monooxygenase activity"/>
    <property type="evidence" value="ECO:0007669"/>
    <property type="project" value="UniProtKB-KW"/>
</dbReference>
<dbReference type="VEuPathDB" id="FungiDB:ATEG_00380"/>
<organism evidence="5 6">
    <name type="scientific">Aspergillus terreus</name>
    <dbReference type="NCBI Taxonomy" id="33178"/>
    <lineage>
        <taxon>Eukaryota</taxon>
        <taxon>Fungi</taxon>
        <taxon>Dikarya</taxon>
        <taxon>Ascomycota</taxon>
        <taxon>Pezizomycotina</taxon>
        <taxon>Eurotiomycetes</taxon>
        <taxon>Eurotiomycetidae</taxon>
        <taxon>Eurotiales</taxon>
        <taxon>Aspergillaceae</taxon>
        <taxon>Aspergillus</taxon>
        <taxon>Aspergillus subgen. Circumdati</taxon>
    </lineage>
</organism>
<reference evidence="5 6" key="1">
    <citation type="submission" date="2020-01" db="EMBL/GenBank/DDBJ databases">
        <title>Aspergillus terreus IFO 6365 whole genome shotgun sequence.</title>
        <authorList>
            <person name="Kanamasa S."/>
            <person name="Takahashi H."/>
        </authorList>
    </citation>
    <scope>NUCLEOTIDE SEQUENCE [LARGE SCALE GENOMIC DNA]</scope>
    <source>
        <strain evidence="5 6">IFO 6365</strain>
    </source>
</reference>
<dbReference type="Proteomes" id="UP000452235">
    <property type="component" value="Unassembled WGS sequence"/>
</dbReference>
<dbReference type="Gene3D" id="3.50.50.60">
    <property type="entry name" value="FAD/NAD(P)-binding domain"/>
    <property type="match status" value="1"/>
</dbReference>
<evidence type="ECO:0000313" key="5">
    <source>
        <dbReference type="EMBL" id="GFF14312.1"/>
    </source>
</evidence>